<name>A0A2P2N1J3_RHIMU</name>
<dbReference type="EMBL" id="GGEC01055860">
    <property type="protein sequence ID" value="MBX36344.1"/>
    <property type="molecule type" value="Transcribed_RNA"/>
</dbReference>
<protein>
    <submittedName>
        <fullName evidence="1">Uncharacterized protein</fullName>
    </submittedName>
</protein>
<evidence type="ECO:0000313" key="1">
    <source>
        <dbReference type="EMBL" id="MBX36344.1"/>
    </source>
</evidence>
<reference evidence="1" key="1">
    <citation type="submission" date="2018-02" db="EMBL/GenBank/DDBJ databases">
        <title>Rhizophora mucronata_Transcriptome.</title>
        <authorList>
            <person name="Meera S.P."/>
            <person name="Sreeshan A."/>
            <person name="Augustine A."/>
        </authorList>
    </citation>
    <scope>NUCLEOTIDE SEQUENCE</scope>
    <source>
        <tissue evidence="1">Leaf</tissue>
    </source>
</reference>
<dbReference type="AlphaFoldDB" id="A0A2P2N1J3"/>
<organism evidence="1">
    <name type="scientific">Rhizophora mucronata</name>
    <name type="common">Asiatic mangrove</name>
    <dbReference type="NCBI Taxonomy" id="61149"/>
    <lineage>
        <taxon>Eukaryota</taxon>
        <taxon>Viridiplantae</taxon>
        <taxon>Streptophyta</taxon>
        <taxon>Embryophyta</taxon>
        <taxon>Tracheophyta</taxon>
        <taxon>Spermatophyta</taxon>
        <taxon>Magnoliopsida</taxon>
        <taxon>eudicotyledons</taxon>
        <taxon>Gunneridae</taxon>
        <taxon>Pentapetalae</taxon>
        <taxon>rosids</taxon>
        <taxon>fabids</taxon>
        <taxon>Malpighiales</taxon>
        <taxon>Rhizophoraceae</taxon>
        <taxon>Rhizophora</taxon>
    </lineage>
</organism>
<sequence>MGGRTCSGGGDGGGGGEAWWGLLVAGQHQELSGETTVGVPTFRVWVLVK</sequence>
<proteinExistence type="predicted"/>
<accession>A0A2P2N1J3</accession>